<protein>
    <submittedName>
        <fullName evidence="1">Transcriptional regulator</fullName>
    </submittedName>
</protein>
<dbReference type="KEGG" id="mod:AS202_16000"/>
<dbReference type="EMBL" id="CP013690">
    <property type="protein sequence ID" value="ALU27552.1"/>
    <property type="molecule type" value="Genomic_DNA"/>
</dbReference>
<reference evidence="1 2" key="1">
    <citation type="journal article" date="2016" name="J. Zhejiang Univ. Sci. B">
        <title>Antibiotic resistance mechanisms of Myroides sp.</title>
        <authorList>
            <person name="Hu S."/>
            <person name="Yuan S."/>
            <person name="Qu H."/>
            <person name="Jiang T."/>
            <person name="Zhou Y."/>
            <person name="Wang M."/>
            <person name="Ming D."/>
        </authorList>
    </citation>
    <scope>NUCLEOTIDE SEQUENCE [LARGE SCALE GENOMIC DNA]</scope>
    <source>
        <strain evidence="1 2">PR63039</strain>
    </source>
</reference>
<dbReference type="GeneID" id="66976698"/>
<dbReference type="InterPro" id="IPR014710">
    <property type="entry name" value="RmlC-like_jellyroll"/>
</dbReference>
<evidence type="ECO:0000313" key="2">
    <source>
        <dbReference type="Proteomes" id="UP000069030"/>
    </source>
</evidence>
<dbReference type="InterPro" id="IPR018490">
    <property type="entry name" value="cNMP-bd_dom_sf"/>
</dbReference>
<proteinExistence type="predicted"/>
<organism evidence="1 2">
    <name type="scientific">Myroides odoratimimus</name>
    <dbReference type="NCBI Taxonomy" id="76832"/>
    <lineage>
        <taxon>Bacteria</taxon>
        <taxon>Pseudomonadati</taxon>
        <taxon>Bacteroidota</taxon>
        <taxon>Flavobacteriia</taxon>
        <taxon>Flavobacteriales</taxon>
        <taxon>Flavobacteriaceae</taxon>
        <taxon>Myroides</taxon>
    </lineage>
</organism>
<dbReference type="RefSeq" id="WP_006258565.1">
    <property type="nucleotide sequence ID" value="NZ_BCMQ01000011.1"/>
</dbReference>
<sequence length="186" mass="22038">MNMLIRLFEQYGYLSPMCKEALEKNTQIFYKRKGEYLLKKGQLSGSLYVLEEGFVRGFYMHNDQEIDVWFAFEQTIMGSTYQMYKSKASLEFIQCMEDCVVHAIPNQVIFRFFKEYPELNLILRRSTEDYCLQLEDRAFQLQTMSATERYHRLLKDLGSDVNRIPLGNIASYLGISQETLSRIRRI</sequence>
<dbReference type="InterPro" id="IPR000595">
    <property type="entry name" value="cNMP-bd_dom"/>
</dbReference>
<dbReference type="AlphaFoldDB" id="A0A0S7EAW4"/>
<dbReference type="SUPFAM" id="SSF51206">
    <property type="entry name" value="cAMP-binding domain-like"/>
    <property type="match status" value="1"/>
</dbReference>
<gene>
    <name evidence="1" type="ORF">AS202_16000</name>
</gene>
<dbReference type="PROSITE" id="PS50042">
    <property type="entry name" value="CNMP_BINDING_3"/>
    <property type="match status" value="1"/>
</dbReference>
<evidence type="ECO:0000313" key="1">
    <source>
        <dbReference type="EMBL" id="ALU27552.1"/>
    </source>
</evidence>
<dbReference type="CDD" id="cd00038">
    <property type="entry name" value="CAP_ED"/>
    <property type="match status" value="1"/>
</dbReference>
<dbReference type="Pfam" id="PF00027">
    <property type="entry name" value="cNMP_binding"/>
    <property type="match status" value="1"/>
</dbReference>
<dbReference type="Proteomes" id="UP000069030">
    <property type="component" value="Chromosome"/>
</dbReference>
<name>A0A0S7EAW4_9FLAO</name>
<dbReference type="eggNOG" id="COG0664">
    <property type="taxonomic scope" value="Bacteria"/>
</dbReference>
<accession>A0A0S7EAW4</accession>
<dbReference type="Gene3D" id="2.60.120.10">
    <property type="entry name" value="Jelly Rolls"/>
    <property type="match status" value="1"/>
</dbReference>